<accession>A0ABW3D3L1</accession>
<evidence type="ECO:0000313" key="7">
    <source>
        <dbReference type="EMBL" id="MFD0863704.1"/>
    </source>
</evidence>
<dbReference type="PANTHER" id="PTHR47053">
    <property type="entry name" value="MUREIN DD-ENDOPEPTIDASE MEPH-RELATED"/>
    <property type="match status" value="1"/>
</dbReference>
<dbReference type="SUPFAM" id="SSF54001">
    <property type="entry name" value="Cysteine proteinases"/>
    <property type="match status" value="1"/>
</dbReference>
<keyword evidence="5" id="KW-0732">Signal</keyword>
<evidence type="ECO:0000259" key="6">
    <source>
        <dbReference type="PROSITE" id="PS51935"/>
    </source>
</evidence>
<dbReference type="PANTHER" id="PTHR47053:SF1">
    <property type="entry name" value="MUREIN DD-ENDOPEPTIDASE MEPH-RELATED"/>
    <property type="match status" value="1"/>
</dbReference>
<feature type="chain" id="PRO_5045182283" evidence="5">
    <location>
        <begin position="25"/>
        <end position="170"/>
    </location>
</feature>
<keyword evidence="3" id="KW-0378">Hydrolase</keyword>
<comment type="similarity">
    <text evidence="1">Belongs to the peptidase C40 family.</text>
</comment>
<evidence type="ECO:0000256" key="4">
    <source>
        <dbReference type="ARBA" id="ARBA00022807"/>
    </source>
</evidence>
<name>A0ABW3D3L1_9FLAO</name>
<dbReference type="RefSeq" id="WP_386409980.1">
    <property type="nucleotide sequence ID" value="NZ_JBHTJH010000017.1"/>
</dbReference>
<evidence type="ECO:0000256" key="2">
    <source>
        <dbReference type="ARBA" id="ARBA00022670"/>
    </source>
</evidence>
<keyword evidence="2" id="KW-0645">Protease</keyword>
<reference evidence="8" key="1">
    <citation type="journal article" date="2019" name="Int. J. Syst. Evol. Microbiol.">
        <title>The Global Catalogue of Microorganisms (GCM) 10K type strain sequencing project: providing services to taxonomists for standard genome sequencing and annotation.</title>
        <authorList>
            <consortium name="The Broad Institute Genomics Platform"/>
            <consortium name="The Broad Institute Genome Sequencing Center for Infectious Disease"/>
            <person name="Wu L."/>
            <person name="Ma J."/>
        </authorList>
    </citation>
    <scope>NUCLEOTIDE SEQUENCE [LARGE SCALE GENOMIC DNA]</scope>
    <source>
        <strain evidence="8">CCUG 62952</strain>
    </source>
</reference>
<proteinExistence type="inferred from homology"/>
<organism evidence="7 8">
    <name type="scientific">Sungkyunkwania multivorans</name>
    <dbReference type="NCBI Taxonomy" id="1173618"/>
    <lineage>
        <taxon>Bacteria</taxon>
        <taxon>Pseudomonadati</taxon>
        <taxon>Bacteroidota</taxon>
        <taxon>Flavobacteriia</taxon>
        <taxon>Flavobacteriales</taxon>
        <taxon>Flavobacteriaceae</taxon>
        <taxon>Sungkyunkwania</taxon>
    </lineage>
</organism>
<dbReference type="Pfam" id="PF00877">
    <property type="entry name" value="NLPC_P60"/>
    <property type="match status" value="1"/>
</dbReference>
<feature type="signal peptide" evidence="5">
    <location>
        <begin position="1"/>
        <end position="24"/>
    </location>
</feature>
<sequence>MRQSFILLFSIAALASCSSSKSVATSSKTSNKKTVRTSTVKSTGKTIESIVITALSYEGTPYKYAGISHSGMDCSGLMYTSFRKHNILLPRVSREQAKQGKKITLGTVQKGDLLFFKTNKNHKRINHVGLVVETRKGIKFIHSSSSRGVIVSSLEERYWKNAFAEARRVL</sequence>
<keyword evidence="8" id="KW-1185">Reference proteome</keyword>
<dbReference type="PROSITE" id="PS51935">
    <property type="entry name" value="NLPC_P60"/>
    <property type="match status" value="1"/>
</dbReference>
<dbReference type="InterPro" id="IPR051202">
    <property type="entry name" value="Peptidase_C40"/>
</dbReference>
<dbReference type="InterPro" id="IPR038765">
    <property type="entry name" value="Papain-like_cys_pep_sf"/>
</dbReference>
<protein>
    <submittedName>
        <fullName evidence="7">C40 family peptidase</fullName>
    </submittedName>
</protein>
<dbReference type="Gene3D" id="3.90.1720.10">
    <property type="entry name" value="endopeptidase domain like (from Nostoc punctiforme)"/>
    <property type="match status" value="1"/>
</dbReference>
<dbReference type="EMBL" id="JBHTJH010000017">
    <property type="protein sequence ID" value="MFD0863704.1"/>
    <property type="molecule type" value="Genomic_DNA"/>
</dbReference>
<dbReference type="PROSITE" id="PS51257">
    <property type="entry name" value="PROKAR_LIPOPROTEIN"/>
    <property type="match status" value="1"/>
</dbReference>
<evidence type="ECO:0000256" key="3">
    <source>
        <dbReference type="ARBA" id="ARBA00022801"/>
    </source>
</evidence>
<gene>
    <name evidence="7" type="ORF">ACFQ1M_15930</name>
</gene>
<keyword evidence="4" id="KW-0788">Thiol protease</keyword>
<comment type="caution">
    <text evidence="7">The sequence shown here is derived from an EMBL/GenBank/DDBJ whole genome shotgun (WGS) entry which is preliminary data.</text>
</comment>
<dbReference type="Proteomes" id="UP001596978">
    <property type="component" value="Unassembled WGS sequence"/>
</dbReference>
<evidence type="ECO:0000313" key="8">
    <source>
        <dbReference type="Proteomes" id="UP001596978"/>
    </source>
</evidence>
<evidence type="ECO:0000256" key="5">
    <source>
        <dbReference type="SAM" id="SignalP"/>
    </source>
</evidence>
<evidence type="ECO:0000256" key="1">
    <source>
        <dbReference type="ARBA" id="ARBA00007074"/>
    </source>
</evidence>
<dbReference type="InterPro" id="IPR000064">
    <property type="entry name" value="NLP_P60_dom"/>
</dbReference>
<feature type="domain" description="NlpC/P60" evidence="6">
    <location>
        <begin position="44"/>
        <end position="170"/>
    </location>
</feature>